<proteinExistence type="predicted"/>
<evidence type="ECO:0000313" key="3">
    <source>
        <dbReference type="Proteomes" id="UP000238650"/>
    </source>
</evidence>
<dbReference type="Pfam" id="PF13845">
    <property type="entry name" value="Septum_form"/>
    <property type="match status" value="1"/>
</dbReference>
<reference evidence="2 3" key="1">
    <citation type="journal article" date="2017" name="New Microbes New Infect">
        <title>Genome sequence of 'Leucobacter massiliensis' sp. nov. isolated from human pharynx after travel to the 2014 Hajj.</title>
        <authorList>
            <person name="Leangapichart T."/>
            <person name="Gautret P."/>
            <person name="Nguyen T.T."/>
            <person name="Armstrong N."/>
            <person name="Rolain J.M."/>
        </authorList>
    </citation>
    <scope>NUCLEOTIDE SEQUENCE [LARGE SCALE GENOMIC DNA]</scope>
    <source>
        <strain evidence="2 3">122RC15</strain>
    </source>
</reference>
<name>A0A2S9QM05_9MICO</name>
<feature type="domain" description="Septum formation-related" evidence="1">
    <location>
        <begin position="41"/>
        <end position="167"/>
    </location>
</feature>
<organism evidence="2 3">
    <name type="scientific">Leucobacter massiliensis</name>
    <dbReference type="NCBI Taxonomy" id="1686285"/>
    <lineage>
        <taxon>Bacteria</taxon>
        <taxon>Bacillati</taxon>
        <taxon>Actinomycetota</taxon>
        <taxon>Actinomycetes</taxon>
        <taxon>Micrococcales</taxon>
        <taxon>Microbacteriaceae</taxon>
        <taxon>Leucobacter</taxon>
    </lineage>
</organism>
<sequence length="185" mass="19534">MIWFRGPVPRSERKSVSAPASRLLLAPALAAAAALALSGCSMLNGLTGGSAPERDAESGEVVERNDAADVFEIKPGDCLLTEEGSFETASVPVVPCDEPHDDEVYHAFELPDGEFPGEAAIQERFAEVCPAEFESFAGIAYADSALEIWPFTPTEGSWAAGDREVLCVVYDPAAQTTGSLRGAAR</sequence>
<keyword evidence="3" id="KW-1185">Reference proteome</keyword>
<comment type="caution">
    <text evidence="2">The sequence shown here is derived from an EMBL/GenBank/DDBJ whole genome shotgun (WGS) entry which is preliminary data.</text>
</comment>
<protein>
    <recommendedName>
        <fullName evidence="1">Septum formation-related domain-containing protein</fullName>
    </recommendedName>
</protein>
<dbReference type="Proteomes" id="UP000238650">
    <property type="component" value="Unassembled WGS sequence"/>
</dbReference>
<accession>A0A2S9QM05</accession>
<dbReference type="InterPro" id="IPR026004">
    <property type="entry name" value="Septum_form"/>
</dbReference>
<evidence type="ECO:0000259" key="1">
    <source>
        <dbReference type="Pfam" id="PF13845"/>
    </source>
</evidence>
<dbReference type="AlphaFoldDB" id="A0A2S9QM05"/>
<gene>
    <name evidence="2" type="ORF">B4915_11435</name>
</gene>
<dbReference type="EMBL" id="MWZD01000018">
    <property type="protein sequence ID" value="PRI10623.1"/>
    <property type="molecule type" value="Genomic_DNA"/>
</dbReference>
<evidence type="ECO:0000313" key="2">
    <source>
        <dbReference type="EMBL" id="PRI10623.1"/>
    </source>
</evidence>